<dbReference type="Proteomes" id="UP000318733">
    <property type="component" value="Unassembled WGS sequence"/>
</dbReference>
<sequence>MRKLFLLTFVLISQITFAQKKKLEMPNVPFKNGEIVYEKSYNVAGQSADQLYSNSESWFVKRYKSAEGIETKDKPTGKVIGNGTEFLTFDGPFSTDVDCKVKMMIQIDSKDGGYNVRIYNIVYGYQSDPTKEREFCKAEDMMNYILGQKVKNAEGYNPVPFNKNNSKRALGKLNGLIDNVMASINQTMTGK</sequence>
<dbReference type="Gene3D" id="3.30.530.80">
    <property type="match status" value="1"/>
</dbReference>
<dbReference type="EMBL" id="VLPK01000003">
    <property type="protein sequence ID" value="TSJ39229.1"/>
    <property type="molecule type" value="Genomic_DNA"/>
</dbReference>
<evidence type="ECO:0000256" key="1">
    <source>
        <dbReference type="SAM" id="SignalP"/>
    </source>
</evidence>
<dbReference type="OrthoDB" id="759044at2"/>
<organism evidence="3 4">
    <name type="scientific">Mucilaginibacter corticis</name>
    <dbReference type="NCBI Taxonomy" id="2597670"/>
    <lineage>
        <taxon>Bacteria</taxon>
        <taxon>Pseudomonadati</taxon>
        <taxon>Bacteroidota</taxon>
        <taxon>Sphingobacteriia</taxon>
        <taxon>Sphingobacteriales</taxon>
        <taxon>Sphingobacteriaceae</taxon>
        <taxon>Mucilaginibacter</taxon>
    </lineage>
</organism>
<dbReference type="AlphaFoldDB" id="A0A556MH77"/>
<dbReference type="RefSeq" id="WP_144249267.1">
    <property type="nucleotide sequence ID" value="NZ_VLPK01000003.1"/>
</dbReference>
<dbReference type="InterPro" id="IPR027823">
    <property type="entry name" value="DUF4468"/>
</dbReference>
<name>A0A556MH77_9SPHI</name>
<comment type="caution">
    <text evidence="3">The sequence shown here is derived from an EMBL/GenBank/DDBJ whole genome shotgun (WGS) entry which is preliminary data.</text>
</comment>
<keyword evidence="4" id="KW-1185">Reference proteome</keyword>
<evidence type="ECO:0000313" key="3">
    <source>
        <dbReference type="EMBL" id="TSJ39229.1"/>
    </source>
</evidence>
<keyword evidence="1" id="KW-0732">Signal</keyword>
<evidence type="ECO:0000313" key="4">
    <source>
        <dbReference type="Proteomes" id="UP000318733"/>
    </source>
</evidence>
<gene>
    <name evidence="3" type="ORF">FO440_15830</name>
</gene>
<proteinExistence type="predicted"/>
<feature type="signal peptide" evidence="1">
    <location>
        <begin position="1"/>
        <end position="18"/>
    </location>
</feature>
<feature type="domain" description="DUF4468" evidence="2">
    <location>
        <begin position="37"/>
        <end position="123"/>
    </location>
</feature>
<protein>
    <submittedName>
        <fullName evidence="3">DUF4468 domain-containing protein</fullName>
    </submittedName>
</protein>
<dbReference type="Pfam" id="PF14730">
    <property type="entry name" value="DUF4468"/>
    <property type="match status" value="1"/>
</dbReference>
<reference evidence="3 4" key="1">
    <citation type="submission" date="2019-07" db="EMBL/GenBank/DDBJ databases">
        <authorList>
            <person name="Huq M.A."/>
        </authorList>
    </citation>
    <scope>NUCLEOTIDE SEQUENCE [LARGE SCALE GENOMIC DNA]</scope>
    <source>
        <strain evidence="3 4">MAH-19</strain>
    </source>
</reference>
<evidence type="ECO:0000259" key="2">
    <source>
        <dbReference type="Pfam" id="PF14730"/>
    </source>
</evidence>
<feature type="chain" id="PRO_5022238752" evidence="1">
    <location>
        <begin position="19"/>
        <end position="191"/>
    </location>
</feature>
<accession>A0A556MH77</accession>